<dbReference type="Proteomes" id="UP000807716">
    <property type="component" value="Unassembled WGS sequence"/>
</dbReference>
<keyword evidence="2" id="KW-1185">Reference proteome</keyword>
<gene>
    <name evidence="1" type="ORF">DFQ27_007602</name>
</gene>
<organism evidence="1 2">
    <name type="scientific">Actinomortierella ambigua</name>
    <dbReference type="NCBI Taxonomy" id="1343610"/>
    <lineage>
        <taxon>Eukaryota</taxon>
        <taxon>Fungi</taxon>
        <taxon>Fungi incertae sedis</taxon>
        <taxon>Mucoromycota</taxon>
        <taxon>Mortierellomycotina</taxon>
        <taxon>Mortierellomycetes</taxon>
        <taxon>Mortierellales</taxon>
        <taxon>Mortierellaceae</taxon>
        <taxon>Actinomortierella</taxon>
    </lineage>
</organism>
<reference evidence="1" key="1">
    <citation type="journal article" date="2020" name="Fungal Divers.">
        <title>Resolving the Mortierellaceae phylogeny through synthesis of multi-gene phylogenetics and phylogenomics.</title>
        <authorList>
            <person name="Vandepol N."/>
            <person name="Liber J."/>
            <person name="Desiro A."/>
            <person name="Na H."/>
            <person name="Kennedy M."/>
            <person name="Barry K."/>
            <person name="Grigoriev I.V."/>
            <person name="Miller A.N."/>
            <person name="O'Donnell K."/>
            <person name="Stajich J.E."/>
            <person name="Bonito G."/>
        </authorList>
    </citation>
    <scope>NUCLEOTIDE SEQUENCE</scope>
    <source>
        <strain evidence="1">BC1065</strain>
    </source>
</reference>
<accession>A0A9P6PUG0</accession>
<protein>
    <submittedName>
        <fullName evidence="1">Uncharacterized protein</fullName>
    </submittedName>
</protein>
<name>A0A9P6PUG0_9FUNG</name>
<feature type="non-terminal residue" evidence="1">
    <location>
        <position position="1"/>
    </location>
</feature>
<evidence type="ECO:0000313" key="2">
    <source>
        <dbReference type="Proteomes" id="UP000807716"/>
    </source>
</evidence>
<dbReference type="EMBL" id="JAAAJB010000600">
    <property type="protein sequence ID" value="KAG0253215.1"/>
    <property type="molecule type" value="Genomic_DNA"/>
</dbReference>
<sequence length="65" mass="7575">TLSISRRNLPLPQWILVRPGGVAMLRSGNTSSNFLIFRRSKACTWRAWPLVMEIQRGHIAAWNWR</sequence>
<proteinExistence type="predicted"/>
<feature type="non-terminal residue" evidence="1">
    <location>
        <position position="65"/>
    </location>
</feature>
<dbReference type="AlphaFoldDB" id="A0A9P6PUG0"/>
<evidence type="ECO:0000313" key="1">
    <source>
        <dbReference type="EMBL" id="KAG0253215.1"/>
    </source>
</evidence>
<comment type="caution">
    <text evidence="1">The sequence shown here is derived from an EMBL/GenBank/DDBJ whole genome shotgun (WGS) entry which is preliminary data.</text>
</comment>